<protein>
    <submittedName>
        <fullName evidence="1">GLPGLI family protein</fullName>
    </submittedName>
</protein>
<dbReference type="NCBIfam" id="TIGR01200">
    <property type="entry name" value="GLPGLI"/>
    <property type="match status" value="1"/>
</dbReference>
<dbReference type="Proteomes" id="UP000831068">
    <property type="component" value="Chromosome"/>
</dbReference>
<dbReference type="EMBL" id="CP094529">
    <property type="protein sequence ID" value="UOE39382.1"/>
    <property type="molecule type" value="Genomic_DNA"/>
</dbReference>
<dbReference type="Pfam" id="PF22252">
    <property type="entry name" value="PNGase_F-II_N"/>
    <property type="match status" value="1"/>
</dbReference>
<name>A0ABY4BJN3_9FLAO</name>
<evidence type="ECO:0000313" key="1">
    <source>
        <dbReference type="EMBL" id="UOE39382.1"/>
    </source>
</evidence>
<reference evidence="1 2" key="1">
    <citation type="submission" date="2022-03" db="EMBL/GenBank/DDBJ databases">
        <title>Chryseobacterium sp. isolated from the Andong Sikhe.</title>
        <authorList>
            <person name="Won M."/>
            <person name="Kim S.-J."/>
            <person name="Kwon S.-W."/>
        </authorList>
    </citation>
    <scope>NUCLEOTIDE SEQUENCE [LARGE SCALE GENOMIC DNA]</scope>
    <source>
        <strain evidence="1 2">ADR-1</strain>
    </source>
</reference>
<evidence type="ECO:0000313" key="2">
    <source>
        <dbReference type="Proteomes" id="UP000831068"/>
    </source>
</evidence>
<sequence length="255" mass="29868">MKKIFTIIFILVIAIIKSQSKIIIEYDYSFANMDNLNAFIIGSQDNSFFFFSNDANATYKSLKDSNFSSVNQFYIFNYNLNEENFFQRIYLLPKTNNVTSKLAVEKIKDLDWKITSETKQILGYKVFAATTQFRGRDYKVWFSKDLPIRVFPWKLKGLPGAILEFVDSENFIRGYAKKIILNSEEEFPNKVLKFFSKDDLNLAIPFKKMVELENEVLQEHMNESIAALPKGVKYAVPNIREMMLEKSFEWKQPKP</sequence>
<organism evidence="1 2">
    <name type="scientific">Chryseobacterium oryzae</name>
    <dbReference type="NCBI Taxonomy" id="2929799"/>
    <lineage>
        <taxon>Bacteria</taxon>
        <taxon>Pseudomonadati</taxon>
        <taxon>Bacteroidota</taxon>
        <taxon>Flavobacteriia</taxon>
        <taxon>Flavobacteriales</taxon>
        <taxon>Weeksellaceae</taxon>
        <taxon>Chryseobacterium group</taxon>
        <taxon>Chryseobacterium</taxon>
    </lineage>
</organism>
<proteinExistence type="predicted"/>
<accession>A0ABY4BJN3</accession>
<gene>
    <name evidence="1" type="ORF">MTP08_06300</name>
</gene>
<dbReference type="InterPro" id="IPR005901">
    <property type="entry name" value="GLPGLI"/>
</dbReference>
<dbReference type="RefSeq" id="WP_243577552.1">
    <property type="nucleotide sequence ID" value="NZ_CP094529.1"/>
</dbReference>
<keyword evidence="2" id="KW-1185">Reference proteome</keyword>